<keyword evidence="1" id="KW-1133">Transmembrane helix</keyword>
<evidence type="ECO:0000256" key="1">
    <source>
        <dbReference type="SAM" id="Phobius"/>
    </source>
</evidence>
<protein>
    <submittedName>
        <fullName evidence="2">Putative secreted protein</fullName>
    </submittedName>
</protein>
<dbReference type="EMBL" id="GHWJ01010672">
    <property type="protein sequence ID" value="NOV43409.1"/>
    <property type="molecule type" value="Transcribed_RNA"/>
</dbReference>
<accession>A0A6M2DBC0</accession>
<dbReference type="AlphaFoldDB" id="A0A6M2DBC0"/>
<organism evidence="2">
    <name type="scientific">Rhipicephalus microplus</name>
    <name type="common">Cattle tick</name>
    <name type="synonym">Boophilus microplus</name>
    <dbReference type="NCBI Taxonomy" id="6941"/>
    <lineage>
        <taxon>Eukaryota</taxon>
        <taxon>Metazoa</taxon>
        <taxon>Ecdysozoa</taxon>
        <taxon>Arthropoda</taxon>
        <taxon>Chelicerata</taxon>
        <taxon>Arachnida</taxon>
        <taxon>Acari</taxon>
        <taxon>Parasitiformes</taxon>
        <taxon>Ixodida</taxon>
        <taxon>Ixodoidea</taxon>
        <taxon>Ixodidae</taxon>
        <taxon>Rhipicephalinae</taxon>
        <taxon>Rhipicephalus</taxon>
        <taxon>Boophilus</taxon>
    </lineage>
</organism>
<evidence type="ECO:0000313" key="2">
    <source>
        <dbReference type="EMBL" id="NOV43409.1"/>
    </source>
</evidence>
<keyword evidence="1" id="KW-0472">Membrane</keyword>
<proteinExistence type="predicted"/>
<reference evidence="2" key="1">
    <citation type="submission" date="2019-09" db="EMBL/GenBank/DDBJ databases">
        <title>Organ-specific transcriptomic study of the physiology of the cattle tick, Rhipicephalus microplus.</title>
        <authorList>
            <person name="Tirloni L."/>
            <person name="Braz G."/>
            <person name="Gandara A.C.P."/>
            <person name="Sabadin G.A."/>
            <person name="da Silva R.M."/>
            <person name="Guizzo M.G."/>
            <person name="Machado J.A."/>
            <person name="Costa E.P."/>
            <person name="Gomes H.F."/>
            <person name="Moraes J."/>
            <person name="Mota M.B.S."/>
            <person name="Mesquita R.D."/>
            <person name="Alvarenga P.H."/>
            <person name="Alves F."/>
            <person name="Seixas A."/>
            <person name="da Fonseca R.N."/>
            <person name="Fogaca A."/>
            <person name="Logullo C."/>
            <person name="Tanaka A."/>
            <person name="Daffre S."/>
            <person name="Termignoni C."/>
            <person name="Vaz I.S.Jr."/>
            <person name="Oliveira P.L."/>
            <person name="Ribeiro J.M."/>
        </authorList>
    </citation>
    <scope>NUCLEOTIDE SEQUENCE</scope>
    <source>
        <strain evidence="2">Porto Alegre</strain>
    </source>
</reference>
<name>A0A6M2DBC0_RHIMP</name>
<feature type="transmembrane region" description="Helical" evidence="1">
    <location>
        <begin position="6"/>
        <end position="25"/>
    </location>
</feature>
<sequence length="75" mass="8798">MFCFFFFFFGIFWFYLLSFLFPHFIQIYSVPFFLFCTNGPVSSSPMTILPSMSTHTNVFLSTICGKTRHSDLQDP</sequence>
<keyword evidence="1" id="KW-0812">Transmembrane</keyword>